<name>A0A382NLY7_9ZZZZ</name>
<sequence>MLGQKEIGFHHQNGYLSVNNAILDDILVELRQGTDEFLVKS</sequence>
<accession>A0A382NLY7</accession>
<gene>
    <name evidence="1" type="ORF">METZ01_LOCUS314960</name>
</gene>
<evidence type="ECO:0000313" key="1">
    <source>
        <dbReference type="EMBL" id="SVC62106.1"/>
    </source>
</evidence>
<reference evidence="1" key="1">
    <citation type="submission" date="2018-05" db="EMBL/GenBank/DDBJ databases">
        <authorList>
            <person name="Lanie J.A."/>
            <person name="Ng W.-L."/>
            <person name="Kazmierczak K.M."/>
            <person name="Andrzejewski T.M."/>
            <person name="Davidsen T.M."/>
            <person name="Wayne K.J."/>
            <person name="Tettelin H."/>
            <person name="Glass J.I."/>
            <person name="Rusch D."/>
            <person name="Podicherti R."/>
            <person name="Tsui H.-C.T."/>
            <person name="Winkler M.E."/>
        </authorList>
    </citation>
    <scope>NUCLEOTIDE SEQUENCE</scope>
</reference>
<dbReference type="AlphaFoldDB" id="A0A382NLY7"/>
<proteinExistence type="predicted"/>
<protein>
    <submittedName>
        <fullName evidence="1">Uncharacterized protein</fullName>
    </submittedName>
</protein>
<organism evidence="1">
    <name type="scientific">marine metagenome</name>
    <dbReference type="NCBI Taxonomy" id="408172"/>
    <lineage>
        <taxon>unclassified sequences</taxon>
        <taxon>metagenomes</taxon>
        <taxon>ecological metagenomes</taxon>
    </lineage>
</organism>
<dbReference type="EMBL" id="UINC01101359">
    <property type="protein sequence ID" value="SVC62106.1"/>
    <property type="molecule type" value="Genomic_DNA"/>
</dbReference>